<name>A0A2H3BKR6_9AGAR</name>
<evidence type="ECO:0000313" key="2">
    <source>
        <dbReference type="Proteomes" id="UP000218334"/>
    </source>
</evidence>
<proteinExistence type="predicted"/>
<sequence length="166" mass="19085">MLSYNQPANTSTREVRSAVFPTWAPDLFHYYAMYLRDLLMHDISLVMNWTSCIFAAATFNFANLPFGWCAITALGRFDPRFGGHLVLWDLKLVLDFSPGSTILIPSAILRHSNTTIGRSKRRYSFTQYTYWASLDADGLVKARKTQEERWKLGLSMFTKLEDLKSL</sequence>
<dbReference type="EMBL" id="KZ293439">
    <property type="protein sequence ID" value="PBK66648.1"/>
    <property type="molecule type" value="Genomic_DNA"/>
</dbReference>
<evidence type="ECO:0000313" key="1">
    <source>
        <dbReference type="EMBL" id="PBK66648.1"/>
    </source>
</evidence>
<dbReference type="Proteomes" id="UP000218334">
    <property type="component" value="Unassembled WGS sequence"/>
</dbReference>
<dbReference type="AlphaFoldDB" id="A0A2H3BKR6"/>
<dbReference type="Gene3D" id="3.60.130.30">
    <property type="match status" value="1"/>
</dbReference>
<reference evidence="2" key="1">
    <citation type="journal article" date="2017" name="Nat. Ecol. Evol.">
        <title>Genome expansion and lineage-specific genetic innovations in the forest pathogenic fungi Armillaria.</title>
        <authorList>
            <person name="Sipos G."/>
            <person name="Prasanna A.N."/>
            <person name="Walter M.C."/>
            <person name="O'Connor E."/>
            <person name="Balint B."/>
            <person name="Krizsan K."/>
            <person name="Kiss B."/>
            <person name="Hess J."/>
            <person name="Varga T."/>
            <person name="Slot J."/>
            <person name="Riley R."/>
            <person name="Boka B."/>
            <person name="Rigling D."/>
            <person name="Barry K."/>
            <person name="Lee J."/>
            <person name="Mihaltcheva S."/>
            <person name="LaButti K."/>
            <person name="Lipzen A."/>
            <person name="Waldron R."/>
            <person name="Moloney N.M."/>
            <person name="Sperisen C."/>
            <person name="Kredics L."/>
            <person name="Vagvoelgyi C."/>
            <person name="Patrignani A."/>
            <person name="Fitzpatrick D."/>
            <person name="Nagy I."/>
            <person name="Doyle S."/>
            <person name="Anderson J.B."/>
            <person name="Grigoriev I.V."/>
            <person name="Gueldener U."/>
            <person name="Muensterkoetter M."/>
            <person name="Nagy L.G."/>
        </authorList>
    </citation>
    <scope>NUCLEOTIDE SEQUENCE [LARGE SCALE GENOMIC DNA]</scope>
    <source>
        <strain evidence="2">28-4</strain>
    </source>
</reference>
<accession>A0A2H3BKR6</accession>
<keyword evidence="2" id="KW-1185">Reference proteome</keyword>
<protein>
    <submittedName>
        <fullName evidence="1">Uncharacterized protein</fullName>
    </submittedName>
</protein>
<organism evidence="1 2">
    <name type="scientific">Armillaria solidipes</name>
    <dbReference type="NCBI Taxonomy" id="1076256"/>
    <lineage>
        <taxon>Eukaryota</taxon>
        <taxon>Fungi</taxon>
        <taxon>Dikarya</taxon>
        <taxon>Basidiomycota</taxon>
        <taxon>Agaricomycotina</taxon>
        <taxon>Agaricomycetes</taxon>
        <taxon>Agaricomycetidae</taxon>
        <taxon>Agaricales</taxon>
        <taxon>Marasmiineae</taxon>
        <taxon>Physalacriaceae</taxon>
        <taxon>Armillaria</taxon>
    </lineage>
</organism>
<gene>
    <name evidence="1" type="ORF">ARMSODRAFT_989317</name>
</gene>